<evidence type="ECO:0000313" key="8">
    <source>
        <dbReference type="Proteomes" id="UP000198538"/>
    </source>
</evidence>
<dbReference type="PROSITE" id="PS51128">
    <property type="entry name" value="ZF_DKSA_2"/>
    <property type="match status" value="1"/>
</dbReference>
<gene>
    <name evidence="7" type="ORF">SAMN05720606_109215</name>
</gene>
<feature type="zinc finger region" description="dksA C4-type" evidence="4">
    <location>
        <begin position="96"/>
        <end position="120"/>
    </location>
</feature>
<evidence type="ECO:0000256" key="1">
    <source>
        <dbReference type="ARBA" id="ARBA00022723"/>
    </source>
</evidence>
<keyword evidence="8" id="KW-1185">Reference proteome</keyword>
<feature type="domain" description="Zinc finger DksA/TraR C4-type" evidence="6">
    <location>
        <begin position="91"/>
        <end position="119"/>
    </location>
</feature>
<feature type="region of interest" description="Disordered" evidence="5">
    <location>
        <begin position="166"/>
        <end position="188"/>
    </location>
</feature>
<dbReference type="RefSeq" id="WP_090921030.1">
    <property type="nucleotide sequence ID" value="NZ_FMVM01000009.1"/>
</dbReference>
<keyword evidence="1" id="KW-0479">Metal-binding</keyword>
<dbReference type="PANTHER" id="PTHR33823:SF4">
    <property type="entry name" value="GENERAL STRESS PROTEIN 16O"/>
    <property type="match status" value="1"/>
</dbReference>
<dbReference type="SUPFAM" id="SSF57716">
    <property type="entry name" value="Glucocorticoid receptor-like (DNA-binding domain)"/>
    <property type="match status" value="1"/>
</dbReference>
<evidence type="ECO:0000256" key="3">
    <source>
        <dbReference type="ARBA" id="ARBA00022833"/>
    </source>
</evidence>
<dbReference type="PANTHER" id="PTHR33823">
    <property type="entry name" value="RNA POLYMERASE-BINDING TRANSCRIPTION FACTOR DKSA-RELATED"/>
    <property type="match status" value="1"/>
</dbReference>
<accession>A0A1G5IWD2</accession>
<evidence type="ECO:0000256" key="5">
    <source>
        <dbReference type="SAM" id="MobiDB-lite"/>
    </source>
</evidence>
<feature type="compositionally biased region" description="Basic and acidic residues" evidence="5">
    <location>
        <begin position="17"/>
        <end position="29"/>
    </location>
</feature>
<feature type="region of interest" description="Disordered" evidence="5">
    <location>
        <begin position="17"/>
        <end position="61"/>
    </location>
</feature>
<evidence type="ECO:0000259" key="6">
    <source>
        <dbReference type="Pfam" id="PF01258"/>
    </source>
</evidence>
<feature type="compositionally biased region" description="Basic and acidic residues" evidence="5">
    <location>
        <begin position="177"/>
        <end position="188"/>
    </location>
</feature>
<reference evidence="8" key="1">
    <citation type="submission" date="2016-10" db="EMBL/GenBank/DDBJ databases">
        <authorList>
            <person name="Varghese N."/>
            <person name="Submissions S."/>
        </authorList>
    </citation>
    <scope>NUCLEOTIDE SEQUENCE [LARGE SCALE GENOMIC DNA]</scope>
    <source>
        <strain evidence="8">BL9</strain>
    </source>
</reference>
<dbReference type="STRING" id="582692.SAMN05720606_109215"/>
<keyword evidence="3" id="KW-0862">Zinc</keyword>
<dbReference type="Gene3D" id="1.20.120.910">
    <property type="entry name" value="DksA, coiled-coil domain"/>
    <property type="match status" value="1"/>
</dbReference>
<proteinExistence type="predicted"/>
<dbReference type="InterPro" id="IPR037187">
    <property type="entry name" value="DnaK_N"/>
</dbReference>
<organism evidence="7 8">
    <name type="scientific">Paenibacillus polysaccharolyticus</name>
    <dbReference type="NCBI Taxonomy" id="582692"/>
    <lineage>
        <taxon>Bacteria</taxon>
        <taxon>Bacillati</taxon>
        <taxon>Bacillota</taxon>
        <taxon>Bacilli</taxon>
        <taxon>Bacillales</taxon>
        <taxon>Paenibacillaceae</taxon>
        <taxon>Paenibacillus</taxon>
    </lineage>
</organism>
<dbReference type="InterPro" id="IPR014240">
    <property type="entry name" value="YteA"/>
</dbReference>
<evidence type="ECO:0000313" key="7">
    <source>
        <dbReference type="EMBL" id="SCY80204.1"/>
    </source>
</evidence>
<dbReference type="InterPro" id="IPR000962">
    <property type="entry name" value="Znf_DskA_TraR"/>
</dbReference>
<name>A0A1G5IWD2_9BACL</name>
<dbReference type="GO" id="GO:0008270">
    <property type="term" value="F:zinc ion binding"/>
    <property type="evidence" value="ECO:0007669"/>
    <property type="project" value="UniProtKB-KW"/>
</dbReference>
<protein>
    <submittedName>
        <fullName evidence="7">Transcriptional regulator, TraR/DksA family</fullName>
    </submittedName>
</protein>
<dbReference type="AlphaFoldDB" id="A0A1G5IWD2"/>
<dbReference type="NCBIfam" id="TIGR02890">
    <property type="entry name" value="bacill_yteA"/>
    <property type="match status" value="1"/>
</dbReference>
<dbReference type="EMBL" id="FMVM01000009">
    <property type="protein sequence ID" value="SCY80204.1"/>
    <property type="molecule type" value="Genomic_DNA"/>
</dbReference>
<sequence>MSTLTQEQRKELQQALLEQREDLQRHFESSMEDGAPAESLKDSTGELSSYDNHPADAGTETFERSRDLAIDDTLTEEFNQVNEALERMDEGRYGTCVTCGKEIPFERLQAIPYTAYCIDDTPSRDVSNDRPVEEEVMTMPPSGAGEVRQRNAGKFDHAEAWEAVEDYGTSNSPAMAAKRDVKDYDENM</sequence>
<dbReference type="Proteomes" id="UP000198538">
    <property type="component" value="Unassembled WGS sequence"/>
</dbReference>
<keyword evidence="2" id="KW-0863">Zinc-finger</keyword>
<evidence type="ECO:0000256" key="4">
    <source>
        <dbReference type="PROSITE-ProRule" id="PRU00510"/>
    </source>
</evidence>
<dbReference type="Pfam" id="PF01258">
    <property type="entry name" value="zf-dskA_traR"/>
    <property type="match status" value="1"/>
</dbReference>
<evidence type="ECO:0000256" key="2">
    <source>
        <dbReference type="ARBA" id="ARBA00022771"/>
    </source>
</evidence>
<dbReference type="SUPFAM" id="SSF109635">
    <property type="entry name" value="DnaK suppressor protein DksA, alpha-hairpin domain"/>
    <property type="match status" value="1"/>
</dbReference>